<feature type="chain" id="PRO_5043020199" description="DUF4468 domain-containing protein" evidence="1">
    <location>
        <begin position="27"/>
        <end position="207"/>
    </location>
</feature>
<dbReference type="Proteomes" id="UP001319200">
    <property type="component" value="Unassembled WGS sequence"/>
</dbReference>
<evidence type="ECO:0000313" key="3">
    <source>
        <dbReference type="Proteomes" id="UP001319200"/>
    </source>
</evidence>
<dbReference type="AlphaFoldDB" id="A0AAP2GQD6"/>
<keyword evidence="3" id="KW-1185">Reference proteome</keyword>
<proteinExistence type="predicted"/>
<accession>A0AAP2GQD6</accession>
<name>A0AAP2GQD6_9BACT</name>
<feature type="signal peptide" evidence="1">
    <location>
        <begin position="1"/>
        <end position="26"/>
    </location>
</feature>
<evidence type="ECO:0008006" key="4">
    <source>
        <dbReference type="Google" id="ProtNLM"/>
    </source>
</evidence>
<organism evidence="2 3">
    <name type="scientific">Chryseosolibacter histidini</name>
    <dbReference type="NCBI Taxonomy" id="2782349"/>
    <lineage>
        <taxon>Bacteria</taxon>
        <taxon>Pseudomonadati</taxon>
        <taxon>Bacteroidota</taxon>
        <taxon>Cytophagia</taxon>
        <taxon>Cytophagales</taxon>
        <taxon>Chryseotaleaceae</taxon>
        <taxon>Chryseosolibacter</taxon>
    </lineage>
</organism>
<protein>
    <recommendedName>
        <fullName evidence="4">DUF4468 domain-containing protein</fullName>
    </recommendedName>
</protein>
<evidence type="ECO:0000256" key="1">
    <source>
        <dbReference type="SAM" id="SignalP"/>
    </source>
</evidence>
<comment type="caution">
    <text evidence="2">The sequence shown here is derived from an EMBL/GenBank/DDBJ whole genome shotgun (WGS) entry which is preliminary data.</text>
</comment>
<evidence type="ECO:0000313" key="2">
    <source>
        <dbReference type="EMBL" id="MBT1698830.1"/>
    </source>
</evidence>
<gene>
    <name evidence="2" type="ORF">KK083_18195</name>
</gene>
<sequence length="207" mass="24262">MRLHAFILIASVLITSLIFGSLQAQAEDWYQGALVLKSKETLKGELAVRYDYDVVLFRSGNELTVYPAHKVHSFYIYDDTQERNRQYVSLHLTLGAAKMHQFYEVMLDGYVSVLRREHVVWYSVHLETVDYDYYVKKDDVLTIMYKFKRKVLPELERSSTENLNAYIRKNKLSRTRLDDVVRIIDRFNQQYVNKAPLAMGGTVSYAQ</sequence>
<keyword evidence="1" id="KW-0732">Signal</keyword>
<reference evidence="2 3" key="1">
    <citation type="submission" date="2021-05" db="EMBL/GenBank/DDBJ databases">
        <title>A Polyphasic approach of four new species of the genus Ohtaekwangia: Ohtaekwangia histidinii sp. nov., Ohtaekwangia cretensis sp. nov., Ohtaekwangia indiensis sp. nov., Ohtaekwangia reichenbachii sp. nov. from diverse environment.</title>
        <authorList>
            <person name="Octaviana S."/>
        </authorList>
    </citation>
    <scope>NUCLEOTIDE SEQUENCE [LARGE SCALE GENOMIC DNA]</scope>
    <source>
        <strain evidence="2 3">PWU4</strain>
    </source>
</reference>
<dbReference type="EMBL" id="JAHESF010000018">
    <property type="protein sequence ID" value="MBT1698830.1"/>
    <property type="molecule type" value="Genomic_DNA"/>
</dbReference>
<dbReference type="RefSeq" id="WP_254165689.1">
    <property type="nucleotide sequence ID" value="NZ_JAHESF010000018.1"/>
</dbReference>